<keyword evidence="3" id="KW-1185">Reference proteome</keyword>
<dbReference type="Proteomes" id="UP000740926">
    <property type="component" value="Unassembled WGS sequence"/>
</dbReference>
<evidence type="ECO:0000256" key="1">
    <source>
        <dbReference type="SAM" id="MobiDB-lite"/>
    </source>
</evidence>
<sequence>MPTVVNLAILVHSDFKLPVHHIHHEHPLLAKYTISVVINDSPNTSAPIFCEALMLVSALIQVIPGSILEATYFRIGSKTMILFYENNSQHGQSAYFSYQGAVPQFTCLMIRKSSKIMLLALLLRQCERLAKSSLEYDTQKSQFRILLAKQIVNEEKDNAKKRQMVYEDVDESSSSVPTTQKKIR</sequence>
<proteinExistence type="predicted"/>
<feature type="region of interest" description="Disordered" evidence="1">
    <location>
        <begin position="158"/>
        <end position="184"/>
    </location>
</feature>
<dbReference type="EMBL" id="JAANIU010000357">
    <property type="protein sequence ID" value="KAG1572872.1"/>
    <property type="molecule type" value="Genomic_DNA"/>
</dbReference>
<comment type="caution">
    <text evidence="2">The sequence shown here is derived from an EMBL/GenBank/DDBJ whole genome shotgun (WGS) entry which is preliminary data.</text>
</comment>
<protein>
    <submittedName>
        <fullName evidence="2">Uncharacterized protein</fullName>
    </submittedName>
</protein>
<dbReference type="AlphaFoldDB" id="A0A9P6Z8F7"/>
<accession>A0A9P6Z8F7</accession>
<evidence type="ECO:0000313" key="3">
    <source>
        <dbReference type="Proteomes" id="UP000740926"/>
    </source>
</evidence>
<reference evidence="2 3" key="1">
    <citation type="journal article" date="2020" name="Microb. Genom.">
        <title>Genetic diversity of clinical and environmental Mucorales isolates obtained from an investigation of mucormycosis cases among solid organ transplant recipients.</title>
        <authorList>
            <person name="Nguyen M.H."/>
            <person name="Kaul D."/>
            <person name="Muto C."/>
            <person name="Cheng S.J."/>
            <person name="Richter R.A."/>
            <person name="Bruno V.M."/>
            <person name="Liu G."/>
            <person name="Beyhan S."/>
            <person name="Sundermann A.J."/>
            <person name="Mounaud S."/>
            <person name="Pasculle A.W."/>
            <person name="Nierman W.C."/>
            <person name="Driscoll E."/>
            <person name="Cumbie R."/>
            <person name="Clancy C.J."/>
            <person name="Dupont C.L."/>
        </authorList>
    </citation>
    <scope>NUCLEOTIDE SEQUENCE [LARGE SCALE GENOMIC DNA]</scope>
    <source>
        <strain evidence="2 3">GL24</strain>
    </source>
</reference>
<evidence type="ECO:0000313" key="2">
    <source>
        <dbReference type="EMBL" id="KAG1572872.1"/>
    </source>
</evidence>
<name>A0A9P6Z8F7_9FUNG</name>
<gene>
    <name evidence="2" type="ORF">G6F50_003352</name>
</gene>
<organism evidence="2 3">
    <name type="scientific">Rhizopus delemar</name>
    <dbReference type="NCBI Taxonomy" id="936053"/>
    <lineage>
        <taxon>Eukaryota</taxon>
        <taxon>Fungi</taxon>
        <taxon>Fungi incertae sedis</taxon>
        <taxon>Mucoromycota</taxon>
        <taxon>Mucoromycotina</taxon>
        <taxon>Mucoromycetes</taxon>
        <taxon>Mucorales</taxon>
        <taxon>Mucorineae</taxon>
        <taxon>Rhizopodaceae</taxon>
        <taxon>Rhizopus</taxon>
    </lineage>
</organism>